<accession>A0A1S6U7Z9</accession>
<dbReference type="KEGG" id="cpin:CPIN18020_0992"/>
<name>A0A1S6U7Z9_9BACT</name>
<evidence type="ECO:0000313" key="1">
    <source>
        <dbReference type="EMBL" id="AQW87800.1"/>
    </source>
</evidence>
<organism evidence="1 2">
    <name type="scientific">Campylobacter pinnipediorum subsp. caledonicus</name>
    <dbReference type="NCBI Taxonomy" id="1874362"/>
    <lineage>
        <taxon>Bacteria</taxon>
        <taxon>Pseudomonadati</taxon>
        <taxon>Campylobacterota</taxon>
        <taxon>Epsilonproteobacteria</taxon>
        <taxon>Campylobacterales</taxon>
        <taxon>Campylobacteraceae</taxon>
        <taxon>Campylobacter</taxon>
    </lineage>
</organism>
<dbReference type="Gene3D" id="2.30.110.10">
    <property type="entry name" value="Electron Transport, Fmn-binding Protein, Chain A"/>
    <property type="match status" value="1"/>
</dbReference>
<evidence type="ECO:0000313" key="2">
    <source>
        <dbReference type="Proteomes" id="UP000190868"/>
    </source>
</evidence>
<dbReference type="SUPFAM" id="SSF50475">
    <property type="entry name" value="FMN-binding split barrel"/>
    <property type="match status" value="1"/>
</dbReference>
<dbReference type="InterPro" id="IPR012349">
    <property type="entry name" value="Split_barrel_FMN-bd"/>
</dbReference>
<proteinExistence type="predicted"/>
<dbReference type="AlphaFoldDB" id="A0A1S6U7Z9"/>
<gene>
    <name evidence="1" type="ORF">CPIN18021_0994</name>
</gene>
<reference evidence="2" key="1">
    <citation type="submission" date="2016-09" db="EMBL/GenBank/DDBJ databases">
        <title>Comparative genomics of the Campylobacter concisus group.</title>
        <authorList>
            <person name="Miller W.G."/>
            <person name="Yee E."/>
            <person name="Chapman M.H."/>
            <person name="Huynh S."/>
            <person name="Bono J.L."/>
            <person name="On S.L.W."/>
            <person name="StLeger J."/>
            <person name="Foster G."/>
            <person name="Parker C.T."/>
        </authorList>
    </citation>
    <scope>NUCLEOTIDE SEQUENCE [LARGE SCALE GENOMIC DNA]</scope>
    <source>
        <strain evidence="2">RM18021</strain>
    </source>
</reference>
<dbReference type="Proteomes" id="UP000190868">
    <property type="component" value="Chromosome"/>
</dbReference>
<sequence>MIDKKIINFLNSQHLCSISVVLKDGTPHSFSAFYAFDEKTNTIIIASNDDTSHIQALNFQDIVSGTMAKNTLVVAKIQGIQFKGKMSFTNDKNDIYFKKFQYAKILNPKLWQIKLSWIKYTDNTLGFGKKIIWQDEN</sequence>
<keyword evidence="2" id="KW-1185">Reference proteome</keyword>
<protein>
    <submittedName>
        <fullName evidence="1">Uncharacterized protein</fullName>
    </submittedName>
</protein>
<dbReference type="GeneID" id="56566629"/>
<dbReference type="RefSeq" id="WP_078423413.1">
    <property type="nucleotide sequence ID" value="NZ_CP017018.1"/>
</dbReference>
<dbReference type="EMBL" id="CP017258">
    <property type="protein sequence ID" value="AQW87800.1"/>
    <property type="molecule type" value="Genomic_DNA"/>
</dbReference>